<proteinExistence type="predicted"/>
<evidence type="ECO:0000313" key="1">
    <source>
        <dbReference type="EMBL" id="QDU27893.1"/>
    </source>
</evidence>
<dbReference type="RefSeq" id="WP_145089267.1">
    <property type="nucleotide sequence ID" value="NZ_CP036274.1"/>
</dbReference>
<organism evidence="1 2">
    <name type="scientific">Anatilimnocola aggregata</name>
    <dbReference type="NCBI Taxonomy" id="2528021"/>
    <lineage>
        <taxon>Bacteria</taxon>
        <taxon>Pseudomonadati</taxon>
        <taxon>Planctomycetota</taxon>
        <taxon>Planctomycetia</taxon>
        <taxon>Pirellulales</taxon>
        <taxon>Pirellulaceae</taxon>
        <taxon>Anatilimnocola</taxon>
    </lineage>
</organism>
<dbReference type="KEGG" id="aagg:ETAA8_29840"/>
<dbReference type="AlphaFoldDB" id="A0A517YCC2"/>
<evidence type="ECO:0000313" key="2">
    <source>
        <dbReference type="Proteomes" id="UP000315017"/>
    </source>
</evidence>
<gene>
    <name evidence="1" type="ORF">ETAA8_29840</name>
</gene>
<keyword evidence="2" id="KW-1185">Reference proteome</keyword>
<accession>A0A517YCC2</accession>
<dbReference type="OrthoDB" id="252570at2"/>
<protein>
    <submittedName>
        <fullName evidence="1">Uncharacterized protein</fullName>
    </submittedName>
</protein>
<dbReference type="EMBL" id="CP036274">
    <property type="protein sequence ID" value="QDU27893.1"/>
    <property type="molecule type" value="Genomic_DNA"/>
</dbReference>
<sequence>MVAGKVSRPVVGLWSLVVGGLGLCEVFSFGTPAAQAQTVQPPRVQFDAPYSIAVRELPLPPSPTLGHEKLVESRLDISSLVVAGNERDVTQFVFQVQSMQRTMIVQDYLPRSARDTSVAGNVSVNEGREDSTNFGLDITGNYQNLTGAAAHLGQGQKENASRKFERLPALETVVASGTVFRGTGAYFKLHTTDRQLLEGATTVSVIWKVPANWRADYLHVRCLAEGRVRGQNAQRVGQRDFLVPLYVAGDVQAQQTAFEFARAEANLRITARQNIEELTNRPQLPFGRGLAPLFVGDNDPQVPHDWLERILYLPSLSNVPGKLPAVVRTAANDYVTARQELAAYSGWQQATQQAAKPPVSNQVQPLAGR</sequence>
<name>A0A517YCC2_9BACT</name>
<reference evidence="1 2" key="1">
    <citation type="submission" date="2019-02" db="EMBL/GenBank/DDBJ databases">
        <title>Deep-cultivation of Planctomycetes and their phenomic and genomic characterization uncovers novel biology.</title>
        <authorList>
            <person name="Wiegand S."/>
            <person name="Jogler M."/>
            <person name="Boedeker C."/>
            <person name="Pinto D."/>
            <person name="Vollmers J."/>
            <person name="Rivas-Marin E."/>
            <person name="Kohn T."/>
            <person name="Peeters S.H."/>
            <person name="Heuer A."/>
            <person name="Rast P."/>
            <person name="Oberbeckmann S."/>
            <person name="Bunk B."/>
            <person name="Jeske O."/>
            <person name="Meyerdierks A."/>
            <person name="Storesund J.E."/>
            <person name="Kallscheuer N."/>
            <person name="Luecker S."/>
            <person name="Lage O.M."/>
            <person name="Pohl T."/>
            <person name="Merkel B.J."/>
            <person name="Hornburger P."/>
            <person name="Mueller R.-W."/>
            <person name="Bruemmer F."/>
            <person name="Labrenz M."/>
            <person name="Spormann A.M."/>
            <person name="Op den Camp H."/>
            <person name="Overmann J."/>
            <person name="Amann R."/>
            <person name="Jetten M.S.M."/>
            <person name="Mascher T."/>
            <person name="Medema M.H."/>
            <person name="Devos D.P."/>
            <person name="Kaster A.-K."/>
            <person name="Ovreas L."/>
            <person name="Rohde M."/>
            <person name="Galperin M.Y."/>
            <person name="Jogler C."/>
        </authorList>
    </citation>
    <scope>NUCLEOTIDE SEQUENCE [LARGE SCALE GENOMIC DNA]</scope>
    <source>
        <strain evidence="1 2">ETA_A8</strain>
    </source>
</reference>
<dbReference type="Proteomes" id="UP000315017">
    <property type="component" value="Chromosome"/>
</dbReference>